<organism evidence="2 3">
    <name type="scientific">Candidatus Muproteobacteria bacterium RBG_16_65_34</name>
    <dbReference type="NCBI Taxonomy" id="1817760"/>
    <lineage>
        <taxon>Bacteria</taxon>
        <taxon>Pseudomonadati</taxon>
        <taxon>Pseudomonadota</taxon>
        <taxon>Candidatus Muproteobacteria</taxon>
    </lineage>
</organism>
<evidence type="ECO:0000259" key="1">
    <source>
        <dbReference type="Pfam" id="PF13088"/>
    </source>
</evidence>
<reference evidence="2 3" key="1">
    <citation type="journal article" date="2016" name="Nat. Commun.">
        <title>Thousands of microbial genomes shed light on interconnected biogeochemical processes in an aquifer system.</title>
        <authorList>
            <person name="Anantharaman K."/>
            <person name="Brown C.T."/>
            <person name="Hug L.A."/>
            <person name="Sharon I."/>
            <person name="Castelle C.J."/>
            <person name="Probst A.J."/>
            <person name="Thomas B.C."/>
            <person name="Singh A."/>
            <person name="Wilkins M.J."/>
            <person name="Karaoz U."/>
            <person name="Brodie E.L."/>
            <person name="Williams K.H."/>
            <person name="Hubbard S.S."/>
            <person name="Banfield J.F."/>
        </authorList>
    </citation>
    <scope>NUCLEOTIDE SEQUENCE [LARGE SCALE GENOMIC DNA]</scope>
</reference>
<dbReference type="SUPFAM" id="SSF50939">
    <property type="entry name" value="Sialidases"/>
    <property type="match status" value="1"/>
</dbReference>
<evidence type="ECO:0000313" key="2">
    <source>
        <dbReference type="EMBL" id="OGI46549.1"/>
    </source>
</evidence>
<dbReference type="InterPro" id="IPR011040">
    <property type="entry name" value="Sialidase"/>
</dbReference>
<protein>
    <recommendedName>
        <fullName evidence="1">Sialidase domain-containing protein</fullName>
    </recommendedName>
</protein>
<proteinExistence type="predicted"/>
<accession>A0A1F6TNB7</accession>
<dbReference type="AlphaFoldDB" id="A0A1F6TNB7"/>
<feature type="domain" description="Sialidase" evidence="1">
    <location>
        <begin position="65"/>
        <end position="351"/>
    </location>
</feature>
<dbReference type="Proteomes" id="UP000178885">
    <property type="component" value="Unassembled WGS sequence"/>
</dbReference>
<dbReference type="STRING" id="1817760.A2151_03950"/>
<dbReference type="CDD" id="cd15482">
    <property type="entry name" value="Sialidase_non-viral"/>
    <property type="match status" value="1"/>
</dbReference>
<comment type="caution">
    <text evidence="2">The sequence shown here is derived from an EMBL/GenBank/DDBJ whole genome shotgun (WGS) entry which is preliminary data.</text>
</comment>
<dbReference type="PANTHER" id="PTHR43752">
    <property type="entry name" value="BNR/ASP-BOX REPEAT FAMILY PROTEIN"/>
    <property type="match status" value="1"/>
</dbReference>
<name>A0A1F6TNB7_9PROT</name>
<dbReference type="InterPro" id="IPR036278">
    <property type="entry name" value="Sialidase_sf"/>
</dbReference>
<dbReference type="PANTHER" id="PTHR43752:SF2">
    <property type="entry name" value="BNR_ASP-BOX REPEAT FAMILY PROTEIN"/>
    <property type="match status" value="1"/>
</dbReference>
<sequence length="374" mass="40995">MIAAIGVFGGLFFQAFTSRPSAGFLPPGAHARSASAAAPFYRSQFIPNTSAQSVHSAAAVELAGGRLRAFWYGGTREGAADVAIYTAVYAPNAGGWSPERVVIARADAQRQLGRYIRKLGNPVVTRDRGGRLWLFFVSVSVGGWSGSAINSMVSEDQGETWSPPQRLIASPFLNVSTLVKGPPFFFFDGTIGLPVYHELLGKFGELLRLDGDGHVVHKTRLSRGRSSLQPVIVPWSQTEAVGFMRYAGDPPGRVLMTRTTDGGEHWSPPVKTELPNPNAAVGGVLLADDRLLLAFNNSQNDRRDLTLAYSTDHGTTWRIVHALEGSGSRQEPEQEYSYPWLLRDGAGDVHVLYTWNRTRIKHVHFNPAWLEKRL</sequence>
<dbReference type="Gene3D" id="2.120.10.10">
    <property type="match status" value="2"/>
</dbReference>
<gene>
    <name evidence="2" type="ORF">A2151_03950</name>
</gene>
<dbReference type="EMBL" id="MFSU01000079">
    <property type="protein sequence ID" value="OGI46549.1"/>
    <property type="molecule type" value="Genomic_DNA"/>
</dbReference>
<dbReference type="Pfam" id="PF13088">
    <property type="entry name" value="BNR_2"/>
    <property type="match status" value="1"/>
</dbReference>
<evidence type="ECO:0000313" key="3">
    <source>
        <dbReference type="Proteomes" id="UP000178885"/>
    </source>
</evidence>